<feature type="transmembrane region" description="Helical" evidence="1">
    <location>
        <begin position="125"/>
        <end position="145"/>
    </location>
</feature>
<organism evidence="2 3">
    <name type="scientific">Enterococcus rivorum</name>
    <dbReference type="NCBI Taxonomy" id="762845"/>
    <lineage>
        <taxon>Bacteria</taxon>
        <taxon>Bacillati</taxon>
        <taxon>Bacillota</taxon>
        <taxon>Bacilli</taxon>
        <taxon>Lactobacillales</taxon>
        <taxon>Enterococcaceae</taxon>
        <taxon>Enterococcus</taxon>
    </lineage>
</organism>
<comment type="caution">
    <text evidence="2">The sequence shown here is derived from an EMBL/GenBank/DDBJ whole genome shotgun (WGS) entry which is preliminary data.</text>
</comment>
<feature type="transmembrane region" description="Helical" evidence="1">
    <location>
        <begin position="16"/>
        <end position="40"/>
    </location>
</feature>
<dbReference type="EMBL" id="MIEK01000023">
    <property type="protein sequence ID" value="OEH82398.1"/>
    <property type="molecule type" value="Genomic_DNA"/>
</dbReference>
<proteinExistence type="predicted"/>
<keyword evidence="1" id="KW-0472">Membrane</keyword>
<evidence type="ECO:0000313" key="2">
    <source>
        <dbReference type="EMBL" id="OEH82398.1"/>
    </source>
</evidence>
<dbReference type="STRING" id="762845.BCR26_02910"/>
<dbReference type="RefSeq" id="WP_069698673.1">
    <property type="nucleotide sequence ID" value="NZ_JAGGMA010000001.1"/>
</dbReference>
<protein>
    <submittedName>
        <fullName evidence="2">Uncharacterized protein</fullName>
    </submittedName>
</protein>
<keyword evidence="1" id="KW-1133">Transmembrane helix</keyword>
<feature type="transmembrane region" description="Helical" evidence="1">
    <location>
        <begin position="103"/>
        <end position="119"/>
    </location>
</feature>
<dbReference type="OrthoDB" id="2185494at2"/>
<gene>
    <name evidence="2" type="ORF">BCR26_02910</name>
</gene>
<dbReference type="AlphaFoldDB" id="A0A1E5KX52"/>
<sequence length="217" mass="25432">MNKEVTIKKAKPIKRGYFYIIEGILTIGWIVYLMNFYSFYKETYFYVDKRLSLLVQMLSFLNDNWKTIFFYFITSFFLMTATLFTSGLVYLMTKKKQQSMKPILLIIGVNLLCFLPLLLNVCGLIFLILFILAASLVYIIFILSLSGSQKEELDYEEGDIIEVKGPFETEATAQKEAESFLAHWSEKESIILKTEIYIDEKDDKYYTEIFIEAINKE</sequence>
<feature type="transmembrane region" description="Helical" evidence="1">
    <location>
        <begin position="68"/>
        <end position="91"/>
    </location>
</feature>
<dbReference type="Proteomes" id="UP000095256">
    <property type="component" value="Unassembled WGS sequence"/>
</dbReference>
<evidence type="ECO:0000313" key="3">
    <source>
        <dbReference type="Proteomes" id="UP000095256"/>
    </source>
</evidence>
<reference evidence="2 3" key="1">
    <citation type="submission" date="2016-09" db="EMBL/GenBank/DDBJ databases">
        <authorList>
            <person name="Capua I."/>
            <person name="De Benedictis P."/>
            <person name="Joannis T."/>
            <person name="Lombin L.H."/>
            <person name="Cattoli G."/>
        </authorList>
    </citation>
    <scope>NUCLEOTIDE SEQUENCE [LARGE SCALE GENOMIC DNA]</scope>
    <source>
        <strain evidence="2 3">LMG 25899</strain>
    </source>
</reference>
<keyword evidence="1" id="KW-0812">Transmembrane</keyword>
<accession>A0A1E5KX52</accession>
<evidence type="ECO:0000256" key="1">
    <source>
        <dbReference type="SAM" id="Phobius"/>
    </source>
</evidence>
<keyword evidence="3" id="KW-1185">Reference proteome</keyword>
<name>A0A1E5KX52_9ENTE</name>